<dbReference type="AlphaFoldDB" id="X1UFS9"/>
<reference evidence="1" key="1">
    <citation type="journal article" date="2014" name="Front. Microbiol.">
        <title>High frequency of phylogenetically diverse reductive dehalogenase-homologous genes in deep subseafloor sedimentary metagenomes.</title>
        <authorList>
            <person name="Kawai M."/>
            <person name="Futagami T."/>
            <person name="Toyoda A."/>
            <person name="Takaki Y."/>
            <person name="Nishi S."/>
            <person name="Hori S."/>
            <person name="Arai W."/>
            <person name="Tsubouchi T."/>
            <person name="Morono Y."/>
            <person name="Uchiyama I."/>
            <person name="Ito T."/>
            <person name="Fujiyama A."/>
            <person name="Inagaki F."/>
            <person name="Takami H."/>
        </authorList>
    </citation>
    <scope>NUCLEOTIDE SEQUENCE</scope>
    <source>
        <strain evidence="1">Expedition CK06-06</strain>
    </source>
</reference>
<name>X1UFS9_9ZZZZ</name>
<sequence>MTMPRLSERETEQGQPLPITRVCWDELFKFLQNLFLPKAARAWSVLENLDAETSTSYKKVFETQVEAGFEGVLDMITLYSDRPDATQWYLQIAGQEQFTDKKAFVALT</sequence>
<proteinExistence type="predicted"/>
<accession>X1UFS9</accession>
<protein>
    <submittedName>
        <fullName evidence="1">Uncharacterized protein</fullName>
    </submittedName>
</protein>
<feature type="non-terminal residue" evidence="1">
    <location>
        <position position="108"/>
    </location>
</feature>
<evidence type="ECO:0000313" key="1">
    <source>
        <dbReference type="EMBL" id="GAJ02417.1"/>
    </source>
</evidence>
<organism evidence="1">
    <name type="scientific">marine sediment metagenome</name>
    <dbReference type="NCBI Taxonomy" id="412755"/>
    <lineage>
        <taxon>unclassified sequences</taxon>
        <taxon>metagenomes</taxon>
        <taxon>ecological metagenomes</taxon>
    </lineage>
</organism>
<gene>
    <name evidence="1" type="ORF">S12H4_28314</name>
</gene>
<dbReference type="EMBL" id="BARW01016231">
    <property type="protein sequence ID" value="GAJ02417.1"/>
    <property type="molecule type" value="Genomic_DNA"/>
</dbReference>
<comment type="caution">
    <text evidence="1">The sequence shown here is derived from an EMBL/GenBank/DDBJ whole genome shotgun (WGS) entry which is preliminary data.</text>
</comment>